<organism evidence="1 2">
    <name type="scientific">Oceanotoga teriensis</name>
    <dbReference type="NCBI Taxonomy" id="515440"/>
    <lineage>
        <taxon>Bacteria</taxon>
        <taxon>Thermotogati</taxon>
        <taxon>Thermotogota</taxon>
        <taxon>Thermotogae</taxon>
        <taxon>Petrotogales</taxon>
        <taxon>Petrotogaceae</taxon>
        <taxon>Oceanotoga</taxon>
    </lineage>
</organism>
<comment type="caution">
    <text evidence="1">The sequence shown here is derived from an EMBL/GenBank/DDBJ whole genome shotgun (WGS) entry which is preliminary data.</text>
</comment>
<dbReference type="Pfam" id="PF01263">
    <property type="entry name" value="Aldose_epim"/>
    <property type="match status" value="1"/>
</dbReference>
<dbReference type="Gene3D" id="2.70.98.10">
    <property type="match status" value="1"/>
</dbReference>
<dbReference type="GO" id="GO:0030246">
    <property type="term" value="F:carbohydrate binding"/>
    <property type="evidence" value="ECO:0007669"/>
    <property type="project" value="InterPro"/>
</dbReference>
<accession>A0AA45C6H0</accession>
<sequence>MLKTISNENLKIVVDSSGAQLISIKNSSNIEFLWTADKKYWGRHAPILFPIVGKVKNNEYTVNGKVFELGQHGFARDLEFDLKESSTSKLTYSLKYDENTLKKYPYKFELIITYEIIEDSLFINYEVINLDDKRIYFSIGAHPGFKCPILENESFEDYYLEFENNETINRECLNTELGLFSRKSIPYLKNEKIIKLNHELFNEDALIFKNLKSSKISLRNNKNEYSLTVDFKGFPFLGIWSQKGESPFICIEPWYGHADFEDFDGDFSDKEDSLYLDINKKFNCTYSIKLR</sequence>
<evidence type="ECO:0000313" key="1">
    <source>
        <dbReference type="EMBL" id="PWJ92085.1"/>
    </source>
</evidence>
<evidence type="ECO:0000313" key="2">
    <source>
        <dbReference type="Proteomes" id="UP000245921"/>
    </source>
</evidence>
<dbReference type="InterPro" id="IPR008183">
    <property type="entry name" value="Aldose_1/G6P_1-epimerase"/>
</dbReference>
<dbReference type="SUPFAM" id="SSF74650">
    <property type="entry name" value="Galactose mutarotase-like"/>
    <property type="match status" value="1"/>
</dbReference>
<proteinExistence type="predicted"/>
<dbReference type="GO" id="GO:0016853">
    <property type="term" value="F:isomerase activity"/>
    <property type="evidence" value="ECO:0007669"/>
    <property type="project" value="InterPro"/>
</dbReference>
<dbReference type="AlphaFoldDB" id="A0AA45C6H0"/>
<dbReference type="InterPro" id="IPR014718">
    <property type="entry name" value="GH-type_carb-bd"/>
</dbReference>
<dbReference type="Proteomes" id="UP000245921">
    <property type="component" value="Unassembled WGS sequence"/>
</dbReference>
<name>A0AA45C6H0_9BACT</name>
<dbReference type="EMBL" id="QGGI01000010">
    <property type="protein sequence ID" value="PWJ92085.1"/>
    <property type="molecule type" value="Genomic_DNA"/>
</dbReference>
<dbReference type="GO" id="GO:0005975">
    <property type="term" value="P:carbohydrate metabolic process"/>
    <property type="evidence" value="ECO:0007669"/>
    <property type="project" value="InterPro"/>
</dbReference>
<gene>
    <name evidence="1" type="ORF">C7380_11078</name>
</gene>
<keyword evidence="2" id="KW-1185">Reference proteome</keyword>
<protein>
    <submittedName>
        <fullName evidence="1">Galactose mutarotase-like enzyme</fullName>
    </submittedName>
</protein>
<dbReference type="PANTHER" id="PTHR11122:SF13">
    <property type="entry name" value="GLUCOSE-6-PHOSPHATE 1-EPIMERASE"/>
    <property type="match status" value="1"/>
</dbReference>
<dbReference type="PANTHER" id="PTHR11122">
    <property type="entry name" value="APOSPORY-ASSOCIATED PROTEIN C-RELATED"/>
    <property type="match status" value="1"/>
</dbReference>
<dbReference type="RefSeq" id="WP_109605004.1">
    <property type="nucleotide sequence ID" value="NZ_QGGI01000010.1"/>
</dbReference>
<dbReference type="InterPro" id="IPR037481">
    <property type="entry name" value="LacX"/>
</dbReference>
<reference evidence="1 2" key="1">
    <citation type="submission" date="2018-05" db="EMBL/GenBank/DDBJ databases">
        <title>Genomic Encyclopedia of Type Strains, Phase IV (KMG-IV): sequencing the most valuable type-strain genomes for metagenomic binning, comparative biology and taxonomic classification.</title>
        <authorList>
            <person name="Goeker M."/>
        </authorList>
    </citation>
    <scope>NUCLEOTIDE SEQUENCE [LARGE SCALE GENOMIC DNA]</scope>
    <source>
        <strain evidence="1 2">DSM 24906</strain>
    </source>
</reference>
<dbReference type="InterPro" id="IPR011013">
    <property type="entry name" value="Gal_mutarotase_sf_dom"/>
</dbReference>
<dbReference type="CDD" id="cd09024">
    <property type="entry name" value="Aldose_epim_lacX"/>
    <property type="match status" value="1"/>
</dbReference>